<dbReference type="EMBL" id="JAGFBR010000006">
    <property type="protein sequence ID" value="KAH0465601.1"/>
    <property type="molecule type" value="Genomic_DNA"/>
</dbReference>
<organism evidence="4 5">
    <name type="scientific">Dendrobium chrysotoxum</name>
    <name type="common">Orchid</name>
    <dbReference type="NCBI Taxonomy" id="161865"/>
    <lineage>
        <taxon>Eukaryota</taxon>
        <taxon>Viridiplantae</taxon>
        <taxon>Streptophyta</taxon>
        <taxon>Embryophyta</taxon>
        <taxon>Tracheophyta</taxon>
        <taxon>Spermatophyta</taxon>
        <taxon>Magnoliopsida</taxon>
        <taxon>Liliopsida</taxon>
        <taxon>Asparagales</taxon>
        <taxon>Orchidaceae</taxon>
        <taxon>Epidendroideae</taxon>
        <taxon>Malaxideae</taxon>
        <taxon>Dendrobiinae</taxon>
        <taxon>Dendrobium</taxon>
    </lineage>
</organism>
<evidence type="ECO:0000256" key="1">
    <source>
        <dbReference type="ARBA" id="ARBA00004123"/>
    </source>
</evidence>
<dbReference type="GO" id="GO:0005634">
    <property type="term" value="C:nucleus"/>
    <property type="evidence" value="ECO:0007669"/>
    <property type="project" value="UniProtKB-SubCell"/>
</dbReference>
<dbReference type="Pfam" id="PF25458">
    <property type="entry name" value="INTS4_C"/>
    <property type="match status" value="1"/>
</dbReference>
<protein>
    <recommendedName>
        <fullName evidence="3">Integrator complex subunit 4/Protein SIEL C-terminal Ig-like domain-containing protein</fullName>
    </recommendedName>
</protein>
<dbReference type="Proteomes" id="UP000775213">
    <property type="component" value="Unassembled WGS sequence"/>
</dbReference>
<evidence type="ECO:0000313" key="5">
    <source>
        <dbReference type="Proteomes" id="UP000775213"/>
    </source>
</evidence>
<comment type="caution">
    <text evidence="4">The sequence shown here is derived from an EMBL/GenBank/DDBJ whole genome shotgun (WGS) entry which is preliminary data.</text>
</comment>
<dbReference type="PANTHER" id="PTHR20938:SF0">
    <property type="entry name" value="INTEGRATOR COMPLEX SUBUNIT 4"/>
    <property type="match status" value="1"/>
</dbReference>
<sequence>MKLFKWTPHFDINVESPIVPIWVSFPSLHPHLFCPRILHGYGSLFGRPLRTDNATTNGSRLSKWKIFSRLGHSKDGCSILFPNLGVAPPVKEGTVAYVASSHDLDGLNITPAIGSVGVVQGDLVKNQDFIYAYENDGVVSPLLNDAAVGVQLIGSDDVGVCAMTLSHVEVQEEGNAERVSFSPILVRTGGGVPSDSPVTAGSLGTESLVEVPIVVMSSNCLNAQFVSNLGVTCLGQSGWNDGSPSSPGEFLGLLNDVNAIIRFASRKLLLLVELPKLEIFKAAINSILTNLERHPEEEEDVFFILFCIGISNAKLALKLAKEFASVVQPFSVGELILDSPWAAGHLVLIVSSTFSSKQKISDIPTVLFSYAVPLVGRISRSLGGFVSQYFLSNYLCHLSGVHSSFGIPMSEETKLTATKLEETLANSLKCRDKLCNSLLLLHDENLKSKCKEGKFDSCQVSASSELFLQRGVIDDRLMQSVKFILGKVQETWHLIHSHCGLVALRNLRACKEELDFINLDINGSGADFVAFGLEYVQVIMLFAEIWQQIYAKNFRVTAMVALDILIEKLDVSLRRLKYCFLGLSIEEECHLLELILVSHVLRLHKFQICSRDILMKMDSTISCLQILCKEGSNISAFIKEVKMYSTEEGTNECSREFPVDNLLQLFYLRLIPFCGKFRQIKADLTAIGYSSENPLHYVSGLPVGITFEIFLYNTSQMERVWLKLAVDGSFQYIFLDLCKFRGCHELRKGTLTIPYYAAPRAASFVLKACICIEFPVGDFLHLKRKVGGPKHDSIRISQEVDIYFVGIGSC</sequence>
<keyword evidence="2" id="KW-0539">Nucleus</keyword>
<reference evidence="4 5" key="1">
    <citation type="journal article" date="2021" name="Hortic Res">
        <title>Chromosome-scale assembly of the Dendrobium chrysotoxum genome enhances the understanding of orchid evolution.</title>
        <authorList>
            <person name="Zhang Y."/>
            <person name="Zhang G.Q."/>
            <person name="Zhang D."/>
            <person name="Liu X.D."/>
            <person name="Xu X.Y."/>
            <person name="Sun W.H."/>
            <person name="Yu X."/>
            <person name="Zhu X."/>
            <person name="Wang Z.W."/>
            <person name="Zhao X."/>
            <person name="Zhong W.Y."/>
            <person name="Chen H."/>
            <person name="Yin W.L."/>
            <person name="Huang T."/>
            <person name="Niu S.C."/>
            <person name="Liu Z.J."/>
        </authorList>
    </citation>
    <scope>NUCLEOTIDE SEQUENCE [LARGE SCALE GENOMIC DNA]</scope>
    <source>
        <strain evidence="4">Lindl</strain>
    </source>
</reference>
<dbReference type="GO" id="GO:0010496">
    <property type="term" value="P:intercellular transport"/>
    <property type="evidence" value="ECO:0007669"/>
    <property type="project" value="TreeGrafter"/>
</dbReference>
<dbReference type="AlphaFoldDB" id="A0AAV7H8V4"/>
<gene>
    <name evidence="4" type="ORF">IEQ34_005704</name>
</gene>
<evidence type="ECO:0000313" key="4">
    <source>
        <dbReference type="EMBL" id="KAH0465601.1"/>
    </source>
</evidence>
<comment type="subcellular location">
    <subcellularLocation>
        <location evidence="1">Nucleus</location>
    </subcellularLocation>
</comment>
<dbReference type="GO" id="GO:0005768">
    <property type="term" value="C:endosome"/>
    <property type="evidence" value="ECO:0007669"/>
    <property type="project" value="TreeGrafter"/>
</dbReference>
<feature type="domain" description="Integrator complex subunit 4/Protein SIEL C-terminal Ig-like" evidence="3">
    <location>
        <begin position="690"/>
        <end position="804"/>
    </location>
</feature>
<accession>A0AAV7H8V4</accession>
<evidence type="ECO:0000259" key="3">
    <source>
        <dbReference type="Pfam" id="PF25458"/>
    </source>
</evidence>
<proteinExistence type="predicted"/>
<name>A0AAV7H8V4_DENCH</name>
<dbReference type="InterPro" id="IPR057412">
    <property type="entry name" value="INTS4_C"/>
</dbReference>
<dbReference type="PANTHER" id="PTHR20938">
    <property type="entry name" value="INTEGRATOR COMPLEX SUBUNIT 4"/>
    <property type="match status" value="1"/>
</dbReference>
<keyword evidence="5" id="KW-1185">Reference proteome</keyword>
<evidence type="ECO:0000256" key="2">
    <source>
        <dbReference type="ARBA" id="ARBA00023242"/>
    </source>
</evidence>